<proteinExistence type="predicted"/>
<dbReference type="RefSeq" id="WP_330127819.1">
    <property type="nucleotide sequence ID" value="NZ_JAUHLI010000003.1"/>
</dbReference>
<dbReference type="EMBL" id="JAUHLI010000003">
    <property type="protein sequence ID" value="MEE2000683.1"/>
    <property type="molecule type" value="Genomic_DNA"/>
</dbReference>
<dbReference type="Pfam" id="PF09720">
    <property type="entry name" value="Unstab_antitox"/>
    <property type="match status" value="1"/>
</dbReference>
<gene>
    <name evidence="1" type="ORF">QWY20_04395</name>
</gene>
<keyword evidence="2" id="KW-1185">Reference proteome</keyword>
<accession>A0ABU7J2F2</accession>
<protein>
    <submittedName>
        <fullName evidence="1">Addiction module protein</fullName>
    </submittedName>
</protein>
<dbReference type="Proteomes" id="UP001336314">
    <property type="component" value="Unassembled WGS sequence"/>
</dbReference>
<sequence length="72" mass="8056">MSVTLEQVIEVTKELSANDRALLAHCLISSLEKTQDDDVDAAWSLVAEQRLDELETGKVQGISWDEIKTKLK</sequence>
<dbReference type="InterPro" id="IPR013406">
    <property type="entry name" value="CHP02574_addiction_mod"/>
</dbReference>
<evidence type="ECO:0000313" key="1">
    <source>
        <dbReference type="EMBL" id="MEE2000683.1"/>
    </source>
</evidence>
<evidence type="ECO:0000313" key="2">
    <source>
        <dbReference type="Proteomes" id="UP001336314"/>
    </source>
</evidence>
<organism evidence="1 2">
    <name type="scientific">Alkalimonas cellulosilytica</name>
    <dbReference type="NCBI Taxonomy" id="3058395"/>
    <lineage>
        <taxon>Bacteria</taxon>
        <taxon>Pseudomonadati</taxon>
        <taxon>Pseudomonadota</taxon>
        <taxon>Gammaproteobacteria</taxon>
        <taxon>Alkalimonas</taxon>
    </lineage>
</organism>
<name>A0ABU7J2F2_9GAMM</name>
<comment type="caution">
    <text evidence="1">The sequence shown here is derived from an EMBL/GenBank/DDBJ whole genome shotgun (WGS) entry which is preliminary data.</text>
</comment>
<reference evidence="1 2" key="1">
    <citation type="submission" date="2023-07" db="EMBL/GenBank/DDBJ databases">
        <title>Alkalimonas sp., MEB108 novel, alkaliphilic bacterium isolated from Lonar Lake, India.</title>
        <authorList>
            <person name="Joshi A."/>
            <person name="Thite S."/>
        </authorList>
    </citation>
    <scope>NUCLEOTIDE SEQUENCE [LARGE SCALE GENOMIC DNA]</scope>
    <source>
        <strain evidence="1 2">MEB108</strain>
    </source>
</reference>